<feature type="transmembrane region" description="Helical" evidence="8">
    <location>
        <begin position="136"/>
        <end position="162"/>
    </location>
</feature>
<evidence type="ECO:0000256" key="2">
    <source>
        <dbReference type="ARBA" id="ARBA00009773"/>
    </source>
</evidence>
<feature type="transmembrane region" description="Helical" evidence="8">
    <location>
        <begin position="202"/>
        <end position="225"/>
    </location>
</feature>
<comment type="subcellular location">
    <subcellularLocation>
        <location evidence="1">Cell membrane</location>
        <topology evidence="1">Multi-pass membrane protein</topology>
    </subcellularLocation>
</comment>
<gene>
    <name evidence="9" type="ORF">COV49_01455</name>
</gene>
<evidence type="ECO:0000313" key="9">
    <source>
        <dbReference type="EMBL" id="PIR13645.1"/>
    </source>
</evidence>
<evidence type="ECO:0000256" key="6">
    <source>
        <dbReference type="ARBA" id="ARBA00022989"/>
    </source>
</evidence>
<protein>
    <recommendedName>
        <fullName evidence="11">AI-2E family transporter</fullName>
    </recommendedName>
</protein>
<dbReference type="AlphaFoldDB" id="A0A2M6K9L8"/>
<feature type="transmembrane region" description="Helical" evidence="8">
    <location>
        <begin position="41"/>
        <end position="62"/>
    </location>
</feature>
<feature type="transmembrane region" description="Helical" evidence="8">
    <location>
        <begin position="245"/>
        <end position="271"/>
    </location>
</feature>
<proteinExistence type="inferred from homology"/>
<evidence type="ECO:0000256" key="4">
    <source>
        <dbReference type="ARBA" id="ARBA00022475"/>
    </source>
</evidence>
<evidence type="ECO:0008006" key="11">
    <source>
        <dbReference type="Google" id="ProtNLM"/>
    </source>
</evidence>
<evidence type="ECO:0000313" key="10">
    <source>
        <dbReference type="Proteomes" id="UP000230869"/>
    </source>
</evidence>
<keyword evidence="3" id="KW-0813">Transport</keyword>
<feature type="transmembrane region" description="Helical" evidence="8">
    <location>
        <begin position="308"/>
        <end position="329"/>
    </location>
</feature>
<dbReference type="Pfam" id="PF01594">
    <property type="entry name" value="AI-2E_transport"/>
    <property type="match status" value="1"/>
</dbReference>
<comment type="caution">
    <text evidence="9">The sequence shown here is derived from an EMBL/GenBank/DDBJ whole genome shotgun (WGS) entry which is preliminary data.</text>
</comment>
<reference evidence="9 10" key="1">
    <citation type="submission" date="2017-09" db="EMBL/GenBank/DDBJ databases">
        <title>Depth-based differentiation of microbial function through sediment-hosted aquifers and enrichment of novel symbionts in the deep terrestrial subsurface.</title>
        <authorList>
            <person name="Probst A.J."/>
            <person name="Ladd B."/>
            <person name="Jarett J.K."/>
            <person name="Geller-Mcgrath D.E."/>
            <person name="Sieber C.M."/>
            <person name="Emerson J.B."/>
            <person name="Anantharaman K."/>
            <person name="Thomas B.C."/>
            <person name="Malmstrom R."/>
            <person name="Stieglmeier M."/>
            <person name="Klingl A."/>
            <person name="Woyke T."/>
            <person name="Ryan C.M."/>
            <person name="Banfield J.F."/>
        </authorList>
    </citation>
    <scope>NUCLEOTIDE SEQUENCE [LARGE SCALE GENOMIC DNA]</scope>
    <source>
        <strain evidence="9">CG11_big_fil_rev_8_21_14_0_20_39_10</strain>
    </source>
</reference>
<dbReference type="EMBL" id="PCWW01000026">
    <property type="protein sequence ID" value="PIR13645.1"/>
    <property type="molecule type" value="Genomic_DNA"/>
</dbReference>
<evidence type="ECO:0000256" key="1">
    <source>
        <dbReference type="ARBA" id="ARBA00004651"/>
    </source>
</evidence>
<dbReference type="InterPro" id="IPR002549">
    <property type="entry name" value="AI-2E-like"/>
</dbReference>
<keyword evidence="4" id="KW-1003">Cell membrane</keyword>
<organism evidence="9 10">
    <name type="scientific">Candidatus Falkowbacteria bacterium CG11_big_fil_rev_8_21_14_0_20_39_10</name>
    <dbReference type="NCBI Taxonomy" id="1974570"/>
    <lineage>
        <taxon>Bacteria</taxon>
        <taxon>Candidatus Falkowiibacteriota</taxon>
    </lineage>
</organism>
<comment type="similarity">
    <text evidence="2">Belongs to the autoinducer-2 exporter (AI-2E) (TC 2.A.86) family.</text>
</comment>
<dbReference type="PANTHER" id="PTHR21716:SF53">
    <property type="entry name" value="PERMEASE PERM-RELATED"/>
    <property type="match status" value="1"/>
</dbReference>
<evidence type="ECO:0000256" key="8">
    <source>
        <dbReference type="SAM" id="Phobius"/>
    </source>
</evidence>
<keyword evidence="5 8" id="KW-0812">Transmembrane</keyword>
<dbReference type="GO" id="GO:0005886">
    <property type="term" value="C:plasma membrane"/>
    <property type="evidence" value="ECO:0007669"/>
    <property type="project" value="UniProtKB-SubCell"/>
</dbReference>
<dbReference type="Proteomes" id="UP000230869">
    <property type="component" value="Unassembled WGS sequence"/>
</dbReference>
<evidence type="ECO:0000256" key="7">
    <source>
        <dbReference type="ARBA" id="ARBA00023136"/>
    </source>
</evidence>
<feature type="transmembrane region" description="Helical" evidence="8">
    <location>
        <begin position="283"/>
        <end position="302"/>
    </location>
</feature>
<accession>A0A2M6K9L8</accession>
<keyword evidence="6 8" id="KW-1133">Transmembrane helix</keyword>
<feature type="transmembrane region" description="Helical" evidence="8">
    <location>
        <begin position="74"/>
        <end position="95"/>
    </location>
</feature>
<name>A0A2M6K9L8_9BACT</name>
<dbReference type="PANTHER" id="PTHR21716">
    <property type="entry name" value="TRANSMEMBRANE PROTEIN"/>
    <property type="match status" value="1"/>
</dbReference>
<evidence type="ECO:0000256" key="3">
    <source>
        <dbReference type="ARBA" id="ARBA00022448"/>
    </source>
</evidence>
<evidence type="ECO:0000256" key="5">
    <source>
        <dbReference type="ARBA" id="ARBA00022692"/>
    </source>
</evidence>
<keyword evidence="7 8" id="KW-0472">Membrane</keyword>
<feature type="transmembrane region" description="Helical" evidence="8">
    <location>
        <begin position="12"/>
        <end position="35"/>
    </location>
</feature>
<dbReference type="GO" id="GO:0055085">
    <property type="term" value="P:transmembrane transport"/>
    <property type="evidence" value="ECO:0007669"/>
    <property type="project" value="TreeGrafter"/>
</dbReference>
<sequence length="341" mass="37953">MYNKDRMKQNTITINITTQTIALFTLIPLSLYFFWFIRDLLFSLLIAFIIMSALRPGVVYLVSKKAPRGLAVALVYLLFILFFLSIISIIVPPIVVETSNLLRSLPLIFQQVFPYTENVINVTDLTRYIPNVTNNIFGFISSVFSNTLFVVTTMFFALYFLLEENLVDKFLHHFFGKKTADKLSETLTLAEKRMSSWFWGEIALMTIVGVFTYVGLVLVGVRYALPLAVLAGVLEVVPNLGPVISAVPAVIIGFSQSYFAGFSTMALYVIVQQLENGLIVPVIMKKAVGLNPILTLIALLLGGRIGGILGVLLAIPILLFVETIICEYFSPQKTKQNTQAA</sequence>